<evidence type="ECO:0000313" key="1">
    <source>
        <dbReference type="EMBL" id="CAL4205685.1"/>
    </source>
</evidence>
<sequence>RVRLVKISEAHLNHLRTRMSQSWKREYLYSKSRNARTAVGSVSGRALASVSERARSAWKYVLAQNSQQDPEVYPIENVVVIGANNDADAIYENITHKVDNQYIENYLIQAIHSKDIDIEFS</sequence>
<feature type="non-terminal residue" evidence="1">
    <location>
        <position position="121"/>
    </location>
</feature>
<name>A0AAV2SLW8_MEGNR</name>
<dbReference type="Proteomes" id="UP001497623">
    <property type="component" value="Unassembled WGS sequence"/>
</dbReference>
<reference evidence="1 2" key="1">
    <citation type="submission" date="2024-05" db="EMBL/GenBank/DDBJ databases">
        <authorList>
            <person name="Wallberg A."/>
        </authorList>
    </citation>
    <scope>NUCLEOTIDE SEQUENCE [LARGE SCALE GENOMIC DNA]</scope>
</reference>
<evidence type="ECO:0000313" key="2">
    <source>
        <dbReference type="Proteomes" id="UP001497623"/>
    </source>
</evidence>
<dbReference type="AlphaFoldDB" id="A0AAV2SLW8"/>
<accession>A0AAV2SLW8</accession>
<comment type="caution">
    <text evidence="1">The sequence shown here is derived from an EMBL/GenBank/DDBJ whole genome shotgun (WGS) entry which is preliminary data.</text>
</comment>
<gene>
    <name evidence="1" type="ORF">MNOR_LOCUS37948</name>
</gene>
<organism evidence="1 2">
    <name type="scientific">Meganyctiphanes norvegica</name>
    <name type="common">Northern krill</name>
    <name type="synonym">Thysanopoda norvegica</name>
    <dbReference type="NCBI Taxonomy" id="48144"/>
    <lineage>
        <taxon>Eukaryota</taxon>
        <taxon>Metazoa</taxon>
        <taxon>Ecdysozoa</taxon>
        <taxon>Arthropoda</taxon>
        <taxon>Crustacea</taxon>
        <taxon>Multicrustacea</taxon>
        <taxon>Malacostraca</taxon>
        <taxon>Eumalacostraca</taxon>
        <taxon>Eucarida</taxon>
        <taxon>Euphausiacea</taxon>
        <taxon>Euphausiidae</taxon>
        <taxon>Meganyctiphanes</taxon>
    </lineage>
</organism>
<dbReference type="EMBL" id="CAXKWB010081186">
    <property type="protein sequence ID" value="CAL4205685.1"/>
    <property type="molecule type" value="Genomic_DNA"/>
</dbReference>
<keyword evidence="2" id="KW-1185">Reference proteome</keyword>
<proteinExistence type="predicted"/>
<feature type="non-terminal residue" evidence="1">
    <location>
        <position position="1"/>
    </location>
</feature>
<protein>
    <submittedName>
        <fullName evidence="1">Uncharacterized protein</fullName>
    </submittedName>
</protein>